<evidence type="ECO:0000256" key="3">
    <source>
        <dbReference type="ARBA" id="ARBA00010617"/>
    </source>
</evidence>
<dbReference type="GO" id="GO:0016705">
    <property type="term" value="F:oxidoreductase activity, acting on paired donors, with incorporation or reduction of molecular oxygen"/>
    <property type="evidence" value="ECO:0007669"/>
    <property type="project" value="InterPro"/>
</dbReference>
<dbReference type="GO" id="GO:0004497">
    <property type="term" value="F:monooxygenase activity"/>
    <property type="evidence" value="ECO:0007669"/>
    <property type="project" value="UniProtKB-KW"/>
</dbReference>
<comment type="caution">
    <text evidence="12">The sequence shown here is derived from an EMBL/GenBank/DDBJ whole genome shotgun (WGS) entry which is preliminary data.</text>
</comment>
<dbReference type="InterPro" id="IPR002401">
    <property type="entry name" value="Cyt_P450_E_grp-I"/>
</dbReference>
<evidence type="ECO:0000256" key="8">
    <source>
        <dbReference type="ARBA" id="ARBA00023033"/>
    </source>
</evidence>
<dbReference type="InterPro" id="IPR017972">
    <property type="entry name" value="Cyt_P450_CS"/>
</dbReference>
<feature type="chain" id="PRO_5042016278" evidence="11">
    <location>
        <begin position="23"/>
        <end position="482"/>
    </location>
</feature>
<evidence type="ECO:0000313" key="12">
    <source>
        <dbReference type="EMBL" id="KAJ7607961.1"/>
    </source>
</evidence>
<dbReference type="SUPFAM" id="SSF48264">
    <property type="entry name" value="Cytochrome P450"/>
    <property type="match status" value="1"/>
</dbReference>
<evidence type="ECO:0000256" key="6">
    <source>
        <dbReference type="ARBA" id="ARBA00023002"/>
    </source>
</evidence>
<gene>
    <name evidence="12" type="ORF">FB45DRAFT_1067698</name>
</gene>
<protein>
    <submittedName>
        <fullName evidence="12">Cytochrome P450</fullName>
    </submittedName>
</protein>
<dbReference type="GO" id="GO:0020037">
    <property type="term" value="F:heme binding"/>
    <property type="evidence" value="ECO:0007669"/>
    <property type="project" value="InterPro"/>
</dbReference>
<dbReference type="Gene3D" id="1.10.630.10">
    <property type="entry name" value="Cytochrome P450"/>
    <property type="match status" value="1"/>
</dbReference>
<evidence type="ECO:0000256" key="11">
    <source>
        <dbReference type="SAM" id="SignalP"/>
    </source>
</evidence>
<keyword evidence="8 10" id="KW-0503">Monooxygenase</keyword>
<proteinExistence type="inferred from homology"/>
<accession>A0AAD7B2D2</accession>
<reference evidence="12" key="1">
    <citation type="submission" date="2023-03" db="EMBL/GenBank/DDBJ databases">
        <title>Massive genome expansion in bonnet fungi (Mycena s.s.) driven by repeated elements and novel gene families across ecological guilds.</title>
        <authorList>
            <consortium name="Lawrence Berkeley National Laboratory"/>
            <person name="Harder C.B."/>
            <person name="Miyauchi S."/>
            <person name="Viragh M."/>
            <person name="Kuo A."/>
            <person name="Thoen E."/>
            <person name="Andreopoulos B."/>
            <person name="Lu D."/>
            <person name="Skrede I."/>
            <person name="Drula E."/>
            <person name="Henrissat B."/>
            <person name="Morin E."/>
            <person name="Kohler A."/>
            <person name="Barry K."/>
            <person name="LaButti K."/>
            <person name="Morin E."/>
            <person name="Salamov A."/>
            <person name="Lipzen A."/>
            <person name="Mereny Z."/>
            <person name="Hegedus B."/>
            <person name="Baldrian P."/>
            <person name="Stursova M."/>
            <person name="Weitz H."/>
            <person name="Taylor A."/>
            <person name="Grigoriev I.V."/>
            <person name="Nagy L.G."/>
            <person name="Martin F."/>
            <person name="Kauserud H."/>
        </authorList>
    </citation>
    <scope>NUCLEOTIDE SEQUENCE</scope>
    <source>
        <strain evidence="12">9284</strain>
    </source>
</reference>
<dbReference type="GO" id="GO:0005506">
    <property type="term" value="F:iron ion binding"/>
    <property type="evidence" value="ECO:0007669"/>
    <property type="project" value="InterPro"/>
</dbReference>
<dbReference type="EMBL" id="JARKIF010000047">
    <property type="protein sequence ID" value="KAJ7607961.1"/>
    <property type="molecule type" value="Genomic_DNA"/>
</dbReference>
<keyword evidence="6 10" id="KW-0560">Oxidoreductase</keyword>
<dbReference type="Proteomes" id="UP001221142">
    <property type="component" value="Unassembled WGS sequence"/>
</dbReference>
<dbReference type="CDD" id="cd11065">
    <property type="entry name" value="CYP64-like"/>
    <property type="match status" value="1"/>
</dbReference>
<comment type="cofactor">
    <cofactor evidence="1 9">
        <name>heme</name>
        <dbReference type="ChEBI" id="CHEBI:30413"/>
    </cofactor>
</comment>
<evidence type="ECO:0000313" key="13">
    <source>
        <dbReference type="Proteomes" id="UP001221142"/>
    </source>
</evidence>
<dbReference type="PANTHER" id="PTHR46300">
    <property type="entry name" value="P450, PUTATIVE (EUROFUNG)-RELATED-RELATED"/>
    <property type="match status" value="1"/>
</dbReference>
<name>A0AAD7B2D2_9AGAR</name>
<feature type="signal peptide" evidence="11">
    <location>
        <begin position="1"/>
        <end position="22"/>
    </location>
</feature>
<evidence type="ECO:0000256" key="5">
    <source>
        <dbReference type="ARBA" id="ARBA00022723"/>
    </source>
</evidence>
<feature type="binding site" description="axial binding residue" evidence="9">
    <location>
        <position position="425"/>
    </location>
    <ligand>
        <name>heme</name>
        <dbReference type="ChEBI" id="CHEBI:30413"/>
    </ligand>
    <ligandPart>
        <name>Fe</name>
        <dbReference type="ChEBI" id="CHEBI:18248"/>
    </ligandPart>
</feature>
<dbReference type="PRINTS" id="PR00463">
    <property type="entry name" value="EP450I"/>
</dbReference>
<dbReference type="AlphaFoldDB" id="A0AAD7B2D2"/>
<dbReference type="InterPro" id="IPR050364">
    <property type="entry name" value="Cytochrome_P450_fung"/>
</dbReference>
<dbReference type="PROSITE" id="PS00086">
    <property type="entry name" value="CYTOCHROME_P450"/>
    <property type="match status" value="1"/>
</dbReference>
<evidence type="ECO:0000256" key="2">
    <source>
        <dbReference type="ARBA" id="ARBA00005179"/>
    </source>
</evidence>
<dbReference type="PRINTS" id="PR00385">
    <property type="entry name" value="P450"/>
</dbReference>
<dbReference type="InterPro" id="IPR036396">
    <property type="entry name" value="Cyt_P450_sf"/>
</dbReference>
<dbReference type="InterPro" id="IPR001128">
    <property type="entry name" value="Cyt_P450"/>
</dbReference>
<dbReference type="PANTHER" id="PTHR46300:SF7">
    <property type="entry name" value="P450, PUTATIVE (EUROFUNG)-RELATED"/>
    <property type="match status" value="1"/>
</dbReference>
<evidence type="ECO:0000256" key="9">
    <source>
        <dbReference type="PIRSR" id="PIRSR602401-1"/>
    </source>
</evidence>
<keyword evidence="7 9" id="KW-0408">Iron</keyword>
<keyword evidence="4 9" id="KW-0349">Heme</keyword>
<keyword evidence="13" id="KW-1185">Reference proteome</keyword>
<keyword evidence="5 9" id="KW-0479">Metal-binding</keyword>
<comment type="pathway">
    <text evidence="2">Secondary metabolite biosynthesis.</text>
</comment>
<comment type="similarity">
    <text evidence="3 10">Belongs to the cytochrome P450 family.</text>
</comment>
<evidence type="ECO:0000256" key="1">
    <source>
        <dbReference type="ARBA" id="ARBA00001971"/>
    </source>
</evidence>
<organism evidence="12 13">
    <name type="scientific">Roridomyces roridus</name>
    <dbReference type="NCBI Taxonomy" id="1738132"/>
    <lineage>
        <taxon>Eukaryota</taxon>
        <taxon>Fungi</taxon>
        <taxon>Dikarya</taxon>
        <taxon>Basidiomycota</taxon>
        <taxon>Agaricomycotina</taxon>
        <taxon>Agaricomycetes</taxon>
        <taxon>Agaricomycetidae</taxon>
        <taxon>Agaricales</taxon>
        <taxon>Marasmiineae</taxon>
        <taxon>Mycenaceae</taxon>
        <taxon>Roridomyces</taxon>
    </lineage>
</organism>
<evidence type="ECO:0000256" key="7">
    <source>
        <dbReference type="ARBA" id="ARBA00023004"/>
    </source>
</evidence>
<sequence>MSLPASICLGLLLLLFTHLLRPKQKSLPLPPGPKGWPVLGNLADMPSDRQWETYNRWSKQLNSDIIHLNAAGTHLVIVSSMEAIKEIFEKRSALYSRRPRMPMINELMGWDFVVGFMNYGDRWRANCKLMHEIFNSGAAKQFYPQQHTKRNELLRRIAQDAGDILHHFRYSTGALVLSILYGIEVLPRDDPYLNIAEKAMHGLAIGSLPGKFLVDTFPLLEYVPSWMPGAGFKRQARVWKQHTQDILHVPFAETKRAMARGTAPPSFVSLHLNALAELDSNASALQDQESLIQEPLPWAGSFSPSNPEAQKRAQMEIDAVVGQERLPDFSDEPSLMYVSALVKEVLRWKIVVPIAIPHYLDVDDEYRRYRIPAGSIYQGPFFTMKFDTFPDPESFKPEQFLLSGKLNPAILDPESFAFGLGQRICPGRHLAMATLWLTITSILATLEIKKAVDKDGEVIEPSYEYFPGLISQGTIHLWCLAS</sequence>
<evidence type="ECO:0000256" key="10">
    <source>
        <dbReference type="RuleBase" id="RU000461"/>
    </source>
</evidence>
<dbReference type="Pfam" id="PF00067">
    <property type="entry name" value="p450"/>
    <property type="match status" value="2"/>
</dbReference>
<keyword evidence="11" id="KW-0732">Signal</keyword>
<evidence type="ECO:0000256" key="4">
    <source>
        <dbReference type="ARBA" id="ARBA00022617"/>
    </source>
</evidence>